<evidence type="ECO:0000313" key="1">
    <source>
        <dbReference type="EMBL" id="VCX31666.1"/>
    </source>
</evidence>
<comment type="caution">
    <text evidence="1">The sequence shown here is derived from an EMBL/GenBank/DDBJ whole genome shotgun (WGS) entry which is preliminary data.</text>
</comment>
<evidence type="ECO:0000313" key="2">
    <source>
        <dbReference type="Proteomes" id="UP000269945"/>
    </source>
</evidence>
<name>A0A9X9Q683_GULGU</name>
<reference evidence="1 2" key="1">
    <citation type="submission" date="2018-10" db="EMBL/GenBank/DDBJ databases">
        <authorList>
            <person name="Ekblom R."/>
            <person name="Jareborg N."/>
        </authorList>
    </citation>
    <scope>NUCLEOTIDE SEQUENCE [LARGE SCALE GENOMIC DNA]</scope>
    <source>
        <tissue evidence="1">Muscle</tissue>
    </source>
</reference>
<accession>A0A9X9Q683</accession>
<protein>
    <submittedName>
        <fullName evidence="1">Uncharacterized protein</fullName>
    </submittedName>
</protein>
<dbReference type="InterPro" id="IPR022179">
    <property type="entry name" value="CFAP276"/>
</dbReference>
<dbReference type="Proteomes" id="UP000269945">
    <property type="component" value="Unassembled WGS sequence"/>
</dbReference>
<proteinExistence type="predicted"/>
<dbReference type="EMBL" id="CYRY02042076">
    <property type="protein sequence ID" value="VCX31666.1"/>
    <property type="molecule type" value="Genomic_DNA"/>
</dbReference>
<keyword evidence="2" id="KW-1185">Reference proteome</keyword>
<dbReference type="AlphaFoldDB" id="A0A9X9Q683"/>
<organism evidence="1 2">
    <name type="scientific">Gulo gulo</name>
    <name type="common">Wolverine</name>
    <name type="synonym">Gluton</name>
    <dbReference type="NCBI Taxonomy" id="48420"/>
    <lineage>
        <taxon>Eukaryota</taxon>
        <taxon>Metazoa</taxon>
        <taxon>Chordata</taxon>
        <taxon>Craniata</taxon>
        <taxon>Vertebrata</taxon>
        <taxon>Euteleostomi</taxon>
        <taxon>Mammalia</taxon>
        <taxon>Eutheria</taxon>
        <taxon>Laurasiatheria</taxon>
        <taxon>Carnivora</taxon>
        <taxon>Caniformia</taxon>
        <taxon>Musteloidea</taxon>
        <taxon>Mustelidae</taxon>
        <taxon>Guloninae</taxon>
        <taxon>Gulo</taxon>
    </lineage>
</organism>
<sequence length="129" mass="14901">MILSWENSGLLRNCNIRTQFTLLSNRNPGVSSAQLPETFMREEVYVFDPEIPKDDLDFCLAALYNYHTRTFENKSEIHSRPPRIPMKSSRSNTLKCFYPLLCYLPLLPELTSDTGSTPRRRLSTASRDP</sequence>
<dbReference type="Pfam" id="PF12494">
    <property type="entry name" value="DUF3695"/>
    <property type="match status" value="1"/>
</dbReference>
<gene>
    <name evidence="1" type="ORF">BN2614_LOCUS2</name>
</gene>